<gene>
    <name evidence="4" type="ORF">Poly51_35960</name>
</gene>
<accession>A0A5C6F2M2</accession>
<dbReference type="EMBL" id="SJPW01000004">
    <property type="protein sequence ID" value="TWU54874.1"/>
    <property type="molecule type" value="Genomic_DNA"/>
</dbReference>
<dbReference type="InterPro" id="IPR011992">
    <property type="entry name" value="EF-hand-dom_pair"/>
</dbReference>
<feature type="compositionally biased region" description="Polar residues" evidence="1">
    <location>
        <begin position="146"/>
        <end position="164"/>
    </location>
</feature>
<dbReference type="GO" id="GO:0005509">
    <property type="term" value="F:calcium ion binding"/>
    <property type="evidence" value="ECO:0007669"/>
    <property type="project" value="InterPro"/>
</dbReference>
<feature type="region of interest" description="Disordered" evidence="1">
    <location>
        <begin position="143"/>
        <end position="164"/>
    </location>
</feature>
<protein>
    <submittedName>
        <fullName evidence="4">EF hand</fullName>
    </submittedName>
</protein>
<organism evidence="4 5">
    <name type="scientific">Rubripirellula tenax</name>
    <dbReference type="NCBI Taxonomy" id="2528015"/>
    <lineage>
        <taxon>Bacteria</taxon>
        <taxon>Pseudomonadati</taxon>
        <taxon>Planctomycetota</taxon>
        <taxon>Planctomycetia</taxon>
        <taxon>Pirellulales</taxon>
        <taxon>Pirellulaceae</taxon>
        <taxon>Rubripirellula</taxon>
    </lineage>
</organism>
<dbReference type="PROSITE" id="PS00018">
    <property type="entry name" value="EF_HAND_1"/>
    <property type="match status" value="3"/>
</dbReference>
<dbReference type="Proteomes" id="UP000318288">
    <property type="component" value="Unassembled WGS sequence"/>
</dbReference>
<comment type="caution">
    <text evidence="4">The sequence shown here is derived from an EMBL/GenBank/DDBJ whole genome shotgun (WGS) entry which is preliminary data.</text>
</comment>
<reference evidence="4 5" key="1">
    <citation type="submission" date="2019-02" db="EMBL/GenBank/DDBJ databases">
        <title>Deep-cultivation of Planctomycetes and their phenomic and genomic characterization uncovers novel biology.</title>
        <authorList>
            <person name="Wiegand S."/>
            <person name="Jogler M."/>
            <person name="Boedeker C."/>
            <person name="Pinto D."/>
            <person name="Vollmers J."/>
            <person name="Rivas-Marin E."/>
            <person name="Kohn T."/>
            <person name="Peeters S.H."/>
            <person name="Heuer A."/>
            <person name="Rast P."/>
            <person name="Oberbeckmann S."/>
            <person name="Bunk B."/>
            <person name="Jeske O."/>
            <person name="Meyerdierks A."/>
            <person name="Storesund J.E."/>
            <person name="Kallscheuer N."/>
            <person name="Luecker S."/>
            <person name="Lage O.M."/>
            <person name="Pohl T."/>
            <person name="Merkel B.J."/>
            <person name="Hornburger P."/>
            <person name="Mueller R.-W."/>
            <person name="Bruemmer F."/>
            <person name="Labrenz M."/>
            <person name="Spormann A.M."/>
            <person name="Op Den Camp H."/>
            <person name="Overmann J."/>
            <person name="Amann R."/>
            <person name="Jetten M.S.M."/>
            <person name="Mascher T."/>
            <person name="Medema M.H."/>
            <person name="Devos D.P."/>
            <person name="Kaster A.-K."/>
            <person name="Ovreas L."/>
            <person name="Rohde M."/>
            <person name="Galperin M.Y."/>
            <person name="Jogler C."/>
        </authorList>
    </citation>
    <scope>NUCLEOTIDE SEQUENCE [LARGE SCALE GENOMIC DNA]</scope>
    <source>
        <strain evidence="4 5">Poly51</strain>
    </source>
</reference>
<dbReference type="OrthoDB" id="260830at2"/>
<dbReference type="InterPro" id="IPR002048">
    <property type="entry name" value="EF_hand_dom"/>
</dbReference>
<evidence type="ECO:0000259" key="3">
    <source>
        <dbReference type="PROSITE" id="PS50222"/>
    </source>
</evidence>
<feature type="domain" description="EF-hand" evidence="3">
    <location>
        <begin position="460"/>
        <end position="481"/>
    </location>
</feature>
<dbReference type="Gene3D" id="1.10.238.10">
    <property type="entry name" value="EF-hand"/>
    <property type="match status" value="1"/>
</dbReference>
<sequence precursor="true">MILRALFILVLGLCAFRQVVAQSSTSKDEPGVADISVYGSFQHPGQDDDSTMFFYSVTPTADTTMTDYVRDSSGQWLADEGVDDPAAVHVQLRTPAGDYRIKVVITIDGIAFRTHQEKGIASALELARAPAPAVNEPVNEPIINEPANSEATSPSEAKRVSATNYRRSDVSKQLAGFLRSQSANTSSAADFSELQWMVTQWLPGSRVLVAEERFGLQHRKTAPLLRTISPESATISIAELDRVPKILIDADTNSDQTVSLSEISGTSEPWWNENTLLTSTGNPEVVDLTIALNLSGESSTCSVASASLISPTKATGGRLIHDAPFGQLIVVPVRDDRTADSFFESGQISISVVVMPNPLFTFADKRSDGRLDLREIRELPDRIRSLDRNKDGHVTTDELPAQVMLVVSQGPWANRLATQISATPVVAPVPPQSVPIPSWFSGMDANQDGLVARAEFFGNDEQFDQYDTDADGMISTEEVAK</sequence>
<dbReference type="AlphaFoldDB" id="A0A5C6F2M2"/>
<name>A0A5C6F2M2_9BACT</name>
<dbReference type="SUPFAM" id="SSF47473">
    <property type="entry name" value="EF-hand"/>
    <property type="match status" value="1"/>
</dbReference>
<feature type="domain" description="EF-hand" evidence="3">
    <location>
        <begin position="374"/>
        <end position="409"/>
    </location>
</feature>
<evidence type="ECO:0000313" key="4">
    <source>
        <dbReference type="EMBL" id="TWU54874.1"/>
    </source>
</evidence>
<evidence type="ECO:0000256" key="1">
    <source>
        <dbReference type="SAM" id="MobiDB-lite"/>
    </source>
</evidence>
<proteinExistence type="predicted"/>
<keyword evidence="5" id="KW-1185">Reference proteome</keyword>
<keyword evidence="2" id="KW-0732">Signal</keyword>
<dbReference type="Pfam" id="PF13202">
    <property type="entry name" value="EF-hand_5"/>
    <property type="match status" value="2"/>
</dbReference>
<feature type="chain" id="PRO_5023138518" evidence="2">
    <location>
        <begin position="22"/>
        <end position="481"/>
    </location>
</feature>
<evidence type="ECO:0000313" key="5">
    <source>
        <dbReference type="Proteomes" id="UP000318288"/>
    </source>
</evidence>
<dbReference type="PROSITE" id="PS50222">
    <property type="entry name" value="EF_HAND_2"/>
    <property type="match status" value="2"/>
</dbReference>
<dbReference type="InterPro" id="IPR018247">
    <property type="entry name" value="EF_Hand_1_Ca_BS"/>
</dbReference>
<evidence type="ECO:0000256" key="2">
    <source>
        <dbReference type="SAM" id="SignalP"/>
    </source>
</evidence>
<feature type="signal peptide" evidence="2">
    <location>
        <begin position="1"/>
        <end position="21"/>
    </location>
</feature>